<evidence type="ECO:0000256" key="1">
    <source>
        <dbReference type="SAM" id="Phobius"/>
    </source>
</evidence>
<organism evidence="2 3">
    <name type="scientific">Lysobacter korlensis</name>
    <dbReference type="NCBI Taxonomy" id="553636"/>
    <lineage>
        <taxon>Bacteria</taxon>
        <taxon>Pseudomonadati</taxon>
        <taxon>Pseudomonadota</taxon>
        <taxon>Gammaproteobacteria</taxon>
        <taxon>Lysobacterales</taxon>
        <taxon>Lysobacteraceae</taxon>
        <taxon>Lysobacter</taxon>
    </lineage>
</organism>
<keyword evidence="1" id="KW-1133">Transmembrane helix</keyword>
<evidence type="ECO:0000313" key="2">
    <source>
        <dbReference type="EMBL" id="MFC0677495.1"/>
    </source>
</evidence>
<gene>
    <name evidence="2" type="ORF">ACFFGH_06480</name>
</gene>
<dbReference type="RefSeq" id="WP_386666064.1">
    <property type="nucleotide sequence ID" value="NZ_JBHLTG010000001.1"/>
</dbReference>
<proteinExistence type="predicted"/>
<dbReference type="PROSITE" id="PS51257">
    <property type="entry name" value="PROKAR_LIPOPROTEIN"/>
    <property type="match status" value="1"/>
</dbReference>
<comment type="caution">
    <text evidence="2">The sequence shown here is derived from an EMBL/GenBank/DDBJ whole genome shotgun (WGS) entry which is preliminary data.</text>
</comment>
<protein>
    <recommendedName>
        <fullName evidence="4">Lipoprotein</fullName>
    </recommendedName>
</protein>
<evidence type="ECO:0000313" key="3">
    <source>
        <dbReference type="Proteomes" id="UP001589896"/>
    </source>
</evidence>
<accession>A0ABV6RKI0</accession>
<name>A0ABV6RKI0_9GAMM</name>
<keyword evidence="1" id="KW-0472">Membrane</keyword>
<feature type="transmembrane region" description="Helical" evidence="1">
    <location>
        <begin position="35"/>
        <end position="52"/>
    </location>
</feature>
<feature type="transmembrane region" description="Helical" evidence="1">
    <location>
        <begin position="7"/>
        <end position="29"/>
    </location>
</feature>
<reference evidence="2 3" key="1">
    <citation type="submission" date="2024-09" db="EMBL/GenBank/DDBJ databases">
        <authorList>
            <person name="Sun Q."/>
            <person name="Mori K."/>
        </authorList>
    </citation>
    <scope>NUCLEOTIDE SEQUENCE [LARGE SCALE GENOMIC DNA]</scope>
    <source>
        <strain evidence="2 3">KCTC 23076</strain>
    </source>
</reference>
<keyword evidence="1" id="KW-0812">Transmembrane</keyword>
<sequence length="65" mass="6727">MRGFIAVCWALTVAGCMLGAFLVFSTLYANGAPQQAAAAALACAVTVIPYVFTRAIEGMRGDVKA</sequence>
<evidence type="ECO:0008006" key="4">
    <source>
        <dbReference type="Google" id="ProtNLM"/>
    </source>
</evidence>
<keyword evidence="3" id="KW-1185">Reference proteome</keyword>
<dbReference type="Proteomes" id="UP001589896">
    <property type="component" value="Unassembled WGS sequence"/>
</dbReference>
<dbReference type="EMBL" id="JBHLTG010000001">
    <property type="protein sequence ID" value="MFC0677495.1"/>
    <property type="molecule type" value="Genomic_DNA"/>
</dbReference>